<name>A0A8K0RKS1_9HYPO</name>
<sequence>EEFLVAWITSNSNQTFTAKKYFDLLYGEPTRKAARDTNSYTLGKMGDHKVVLTELPEGEKKLPLLAAAEAVSDMMRTFNRIRVALFIGTGSGVRDGEHDVRLGDVVVSTNGAFQFNYDASVKAMAFHSTGEVVQAPECIKTAAKELVSRYQASTNALELAILRTTEGYPNRKDIAFYRRPSNEFDILYNSNFTHVEMDDEPCYISCGNDKSKLKARPPSRGDDDDKVVAHLGSIASAYQSIRHPNVRDKLAREGNVLCFDTGAAGLINNFPYLLIRGITDYADTHSNSKWRGYAGAAACAYARHLMH</sequence>
<evidence type="ECO:0000313" key="1">
    <source>
        <dbReference type="EMBL" id="KAH7231071.1"/>
    </source>
</evidence>
<reference evidence="1" key="1">
    <citation type="journal article" date="2021" name="Nat. Commun.">
        <title>Genetic determinants of endophytism in the Arabidopsis root mycobiome.</title>
        <authorList>
            <person name="Mesny F."/>
            <person name="Miyauchi S."/>
            <person name="Thiergart T."/>
            <person name="Pickel B."/>
            <person name="Atanasova L."/>
            <person name="Karlsson M."/>
            <person name="Huettel B."/>
            <person name="Barry K.W."/>
            <person name="Haridas S."/>
            <person name="Chen C."/>
            <person name="Bauer D."/>
            <person name="Andreopoulos W."/>
            <person name="Pangilinan J."/>
            <person name="LaButti K."/>
            <person name="Riley R."/>
            <person name="Lipzen A."/>
            <person name="Clum A."/>
            <person name="Drula E."/>
            <person name="Henrissat B."/>
            <person name="Kohler A."/>
            <person name="Grigoriev I.V."/>
            <person name="Martin F.M."/>
            <person name="Hacquard S."/>
        </authorList>
    </citation>
    <scope>NUCLEOTIDE SEQUENCE</scope>
    <source>
        <strain evidence="1">MPI-SDFR-AT-0068</strain>
    </source>
</reference>
<dbReference type="Proteomes" id="UP000813427">
    <property type="component" value="Unassembled WGS sequence"/>
</dbReference>
<proteinExistence type="predicted"/>
<feature type="non-terminal residue" evidence="1">
    <location>
        <position position="307"/>
    </location>
</feature>
<accession>A0A8K0RKS1</accession>
<protein>
    <submittedName>
        <fullName evidence="1">Nucleoside phosphorylase domain-containing protein</fullName>
    </submittedName>
</protein>
<organism evidence="1 2">
    <name type="scientific">Fusarium tricinctum</name>
    <dbReference type="NCBI Taxonomy" id="61284"/>
    <lineage>
        <taxon>Eukaryota</taxon>
        <taxon>Fungi</taxon>
        <taxon>Dikarya</taxon>
        <taxon>Ascomycota</taxon>
        <taxon>Pezizomycotina</taxon>
        <taxon>Sordariomycetes</taxon>
        <taxon>Hypocreomycetidae</taxon>
        <taxon>Hypocreales</taxon>
        <taxon>Nectriaceae</taxon>
        <taxon>Fusarium</taxon>
        <taxon>Fusarium tricinctum species complex</taxon>
    </lineage>
</organism>
<dbReference type="InterPro" id="IPR053137">
    <property type="entry name" value="NLR-like"/>
</dbReference>
<dbReference type="OrthoDB" id="1577640at2759"/>
<dbReference type="PANTHER" id="PTHR46082">
    <property type="entry name" value="ATP/GTP-BINDING PROTEIN-RELATED"/>
    <property type="match status" value="1"/>
</dbReference>
<dbReference type="SUPFAM" id="SSF53167">
    <property type="entry name" value="Purine and uridine phosphorylases"/>
    <property type="match status" value="1"/>
</dbReference>
<keyword evidence="2" id="KW-1185">Reference proteome</keyword>
<comment type="caution">
    <text evidence="1">The sequence shown here is derived from an EMBL/GenBank/DDBJ whole genome shotgun (WGS) entry which is preliminary data.</text>
</comment>
<gene>
    <name evidence="1" type="ORF">BKA59DRAFT_362978</name>
</gene>
<feature type="non-terminal residue" evidence="1">
    <location>
        <position position="1"/>
    </location>
</feature>
<evidence type="ECO:0000313" key="2">
    <source>
        <dbReference type="Proteomes" id="UP000813427"/>
    </source>
</evidence>
<dbReference type="InterPro" id="IPR035994">
    <property type="entry name" value="Nucleoside_phosphorylase_sf"/>
</dbReference>
<dbReference type="PANTHER" id="PTHR46082:SF11">
    <property type="entry name" value="AAA+ ATPASE DOMAIN-CONTAINING PROTEIN-RELATED"/>
    <property type="match status" value="1"/>
</dbReference>
<dbReference type="Gene3D" id="3.40.50.1580">
    <property type="entry name" value="Nucleoside phosphorylase domain"/>
    <property type="match status" value="1"/>
</dbReference>
<dbReference type="GO" id="GO:0009116">
    <property type="term" value="P:nucleoside metabolic process"/>
    <property type="evidence" value="ECO:0007669"/>
    <property type="project" value="InterPro"/>
</dbReference>
<dbReference type="EMBL" id="JAGPXF010000009">
    <property type="protein sequence ID" value="KAH7231071.1"/>
    <property type="molecule type" value="Genomic_DNA"/>
</dbReference>
<dbReference type="AlphaFoldDB" id="A0A8K0RKS1"/>
<dbReference type="GO" id="GO:0003824">
    <property type="term" value="F:catalytic activity"/>
    <property type="evidence" value="ECO:0007669"/>
    <property type="project" value="InterPro"/>
</dbReference>